<dbReference type="EMBL" id="FQ790286">
    <property type="protein sequence ID" value="CCD47464.1"/>
    <property type="molecule type" value="Genomic_DNA"/>
</dbReference>
<organism evidence="2 3">
    <name type="scientific">Botryotinia fuckeliana (strain T4)</name>
    <name type="common">Noble rot fungus</name>
    <name type="synonym">Botrytis cinerea</name>
    <dbReference type="NCBI Taxonomy" id="999810"/>
    <lineage>
        <taxon>Eukaryota</taxon>
        <taxon>Fungi</taxon>
        <taxon>Dikarya</taxon>
        <taxon>Ascomycota</taxon>
        <taxon>Pezizomycotina</taxon>
        <taxon>Leotiomycetes</taxon>
        <taxon>Helotiales</taxon>
        <taxon>Sclerotiniaceae</taxon>
        <taxon>Botrytis</taxon>
    </lineage>
</organism>
<dbReference type="InParanoid" id="G2Y474"/>
<sequence>MFYFPVVFSENPSESHYPNRSKRQPPLNHQSEERKRKRLHLYFGALVAREINRAELRR</sequence>
<dbReference type="HOGENOM" id="CLU_2978855_0_0_1"/>
<name>G2Y474_BOTF4</name>
<gene>
    <name evidence="2" type="ORF">BofuT4_uP006230.1</name>
</gene>
<accession>G2Y474</accession>
<feature type="region of interest" description="Disordered" evidence="1">
    <location>
        <begin position="10"/>
        <end position="35"/>
    </location>
</feature>
<reference evidence="3" key="1">
    <citation type="journal article" date="2011" name="PLoS Genet.">
        <title>Genomic analysis of the necrotrophic fungal pathogens Sclerotinia sclerotiorum and Botrytis cinerea.</title>
        <authorList>
            <person name="Amselem J."/>
            <person name="Cuomo C.A."/>
            <person name="van Kan J.A."/>
            <person name="Viaud M."/>
            <person name="Benito E.P."/>
            <person name="Couloux A."/>
            <person name="Coutinho P.M."/>
            <person name="de Vries R.P."/>
            <person name="Dyer P.S."/>
            <person name="Fillinger S."/>
            <person name="Fournier E."/>
            <person name="Gout L."/>
            <person name="Hahn M."/>
            <person name="Kohn L."/>
            <person name="Lapalu N."/>
            <person name="Plummer K.M."/>
            <person name="Pradier J.M."/>
            <person name="Quevillon E."/>
            <person name="Sharon A."/>
            <person name="Simon A."/>
            <person name="ten Have A."/>
            <person name="Tudzynski B."/>
            <person name="Tudzynski P."/>
            <person name="Wincker P."/>
            <person name="Andrew M."/>
            <person name="Anthouard V."/>
            <person name="Beever R.E."/>
            <person name="Beffa R."/>
            <person name="Benoit I."/>
            <person name="Bouzid O."/>
            <person name="Brault B."/>
            <person name="Chen Z."/>
            <person name="Choquer M."/>
            <person name="Collemare J."/>
            <person name="Cotton P."/>
            <person name="Danchin E.G."/>
            <person name="Da Silva C."/>
            <person name="Gautier A."/>
            <person name="Giraud C."/>
            <person name="Giraud T."/>
            <person name="Gonzalez C."/>
            <person name="Grossetete S."/>
            <person name="Guldener U."/>
            <person name="Henrissat B."/>
            <person name="Howlett B.J."/>
            <person name="Kodira C."/>
            <person name="Kretschmer M."/>
            <person name="Lappartient A."/>
            <person name="Leroch M."/>
            <person name="Levis C."/>
            <person name="Mauceli E."/>
            <person name="Neuveglise C."/>
            <person name="Oeser B."/>
            <person name="Pearson M."/>
            <person name="Poulain J."/>
            <person name="Poussereau N."/>
            <person name="Quesneville H."/>
            <person name="Rascle C."/>
            <person name="Schumacher J."/>
            <person name="Segurens B."/>
            <person name="Sexton A."/>
            <person name="Silva E."/>
            <person name="Sirven C."/>
            <person name="Soanes D.M."/>
            <person name="Talbot N.J."/>
            <person name="Templeton M."/>
            <person name="Yandava C."/>
            <person name="Yarden O."/>
            <person name="Zeng Q."/>
            <person name="Rollins J.A."/>
            <person name="Lebrun M.H."/>
            <person name="Dickman M."/>
        </authorList>
    </citation>
    <scope>NUCLEOTIDE SEQUENCE [LARGE SCALE GENOMIC DNA]</scope>
    <source>
        <strain evidence="3">T4</strain>
    </source>
</reference>
<evidence type="ECO:0000256" key="1">
    <source>
        <dbReference type="SAM" id="MobiDB-lite"/>
    </source>
</evidence>
<dbReference type="AlphaFoldDB" id="G2Y474"/>
<evidence type="ECO:0000313" key="2">
    <source>
        <dbReference type="EMBL" id="CCD47464.1"/>
    </source>
</evidence>
<protein>
    <submittedName>
        <fullName evidence="2">Uncharacterized protein</fullName>
    </submittedName>
</protein>
<proteinExistence type="predicted"/>
<dbReference type="Proteomes" id="UP000008177">
    <property type="component" value="Unplaced contigs"/>
</dbReference>
<evidence type="ECO:0000313" key="3">
    <source>
        <dbReference type="Proteomes" id="UP000008177"/>
    </source>
</evidence>